<dbReference type="RefSeq" id="XP_072589463.1">
    <property type="nucleotide sequence ID" value="XM_072733362.1"/>
</dbReference>
<dbReference type="Pfam" id="PF15103">
    <property type="entry name" value="G0-G1_switch_2"/>
    <property type="match status" value="1"/>
</dbReference>
<evidence type="ECO:0000313" key="2">
    <source>
        <dbReference type="Proteomes" id="UP001652641"/>
    </source>
</evidence>
<evidence type="ECO:0000313" key="4">
    <source>
        <dbReference type="RefSeq" id="XP_072589463.1"/>
    </source>
</evidence>
<keyword evidence="1" id="KW-1133">Transmembrane helix</keyword>
<evidence type="ECO:0000256" key="1">
    <source>
        <dbReference type="SAM" id="Phobius"/>
    </source>
</evidence>
<dbReference type="InterPro" id="IPR016821">
    <property type="entry name" value="G0S2"/>
</dbReference>
<dbReference type="GeneID" id="112907166"/>
<evidence type="ECO:0000313" key="3">
    <source>
        <dbReference type="RefSeq" id="XP_072589462.1"/>
    </source>
</evidence>
<keyword evidence="2" id="KW-1185">Reference proteome</keyword>
<dbReference type="RefSeq" id="XP_072589462.1">
    <property type="nucleotide sequence ID" value="XM_072733361.1"/>
</dbReference>
<protein>
    <submittedName>
        <fullName evidence="3 4">G0/G1 switch protein 2</fullName>
    </submittedName>
</protein>
<reference evidence="3 4" key="1">
    <citation type="submission" date="2025-05" db="UniProtKB">
        <authorList>
            <consortium name="RefSeq"/>
        </authorList>
    </citation>
    <scope>IDENTIFICATION</scope>
    <source>
        <tissue evidence="3 4">Cell line</tissue>
    </source>
</reference>
<name>A0ABM4YGQ0_VULVU</name>
<gene>
    <name evidence="3 4" type="primary">G0S2</name>
</gene>
<dbReference type="Proteomes" id="UP001652641">
    <property type="component" value="Chromosome 13"/>
</dbReference>
<organism evidence="2 4">
    <name type="scientific">Vulpes vulpes</name>
    <name type="common">Red fox</name>
    <dbReference type="NCBI Taxonomy" id="9627"/>
    <lineage>
        <taxon>Eukaryota</taxon>
        <taxon>Metazoa</taxon>
        <taxon>Chordata</taxon>
        <taxon>Craniata</taxon>
        <taxon>Vertebrata</taxon>
        <taxon>Euteleostomi</taxon>
        <taxon>Mammalia</taxon>
        <taxon>Eutheria</taxon>
        <taxon>Laurasiatheria</taxon>
        <taxon>Carnivora</taxon>
        <taxon>Caniformia</taxon>
        <taxon>Canidae</taxon>
        <taxon>Vulpes</taxon>
    </lineage>
</organism>
<proteinExistence type="predicted"/>
<sequence length="97" mass="10307">MESVQELIPLAQELVARRPGRKLVKLYVLGSVLAFLGVVIGLVGTLCGPFTAAGRRRDEEALVAELRAVQARLQGGKSRGALPLPCGRALSYRPPAS</sequence>
<feature type="transmembrane region" description="Helical" evidence="1">
    <location>
        <begin position="26"/>
        <end position="47"/>
    </location>
</feature>
<keyword evidence="1" id="KW-0812">Transmembrane</keyword>
<accession>A0ABM4YGQ0</accession>
<keyword evidence="1" id="KW-0472">Membrane</keyword>
<dbReference type="PANTHER" id="PTHR15570:SF2">
    <property type="entry name" value="G0_G1 SWITCH PROTEIN 2"/>
    <property type="match status" value="1"/>
</dbReference>
<dbReference type="PANTHER" id="PTHR15570">
    <property type="entry name" value="G0/G1 SWITCH PROTEIN 2"/>
    <property type="match status" value="1"/>
</dbReference>